<feature type="compositionally biased region" description="Polar residues" evidence="1">
    <location>
        <begin position="8"/>
        <end position="20"/>
    </location>
</feature>
<proteinExistence type="predicted"/>
<evidence type="ECO:0000256" key="1">
    <source>
        <dbReference type="SAM" id="MobiDB-lite"/>
    </source>
</evidence>
<protein>
    <submittedName>
        <fullName evidence="2">Uncharacterized protein</fullName>
    </submittedName>
</protein>
<feature type="region of interest" description="Disordered" evidence="1">
    <location>
        <begin position="1"/>
        <end position="27"/>
    </location>
</feature>
<dbReference type="Proteomes" id="UP000008021">
    <property type="component" value="Chromosome 7"/>
</dbReference>
<dbReference type="EnsemblPlants" id="OMERI07G06530.1">
    <property type="protein sequence ID" value="OMERI07G06530.1"/>
    <property type="gene ID" value="OMERI07G06530"/>
</dbReference>
<feature type="compositionally biased region" description="Pro residues" evidence="1">
    <location>
        <begin position="56"/>
        <end position="65"/>
    </location>
</feature>
<organism evidence="2">
    <name type="scientific">Oryza meridionalis</name>
    <dbReference type="NCBI Taxonomy" id="40149"/>
    <lineage>
        <taxon>Eukaryota</taxon>
        <taxon>Viridiplantae</taxon>
        <taxon>Streptophyta</taxon>
        <taxon>Embryophyta</taxon>
        <taxon>Tracheophyta</taxon>
        <taxon>Spermatophyta</taxon>
        <taxon>Magnoliopsida</taxon>
        <taxon>Liliopsida</taxon>
        <taxon>Poales</taxon>
        <taxon>Poaceae</taxon>
        <taxon>BOP clade</taxon>
        <taxon>Oryzoideae</taxon>
        <taxon>Oryzeae</taxon>
        <taxon>Oryzinae</taxon>
        <taxon>Oryza</taxon>
    </lineage>
</organism>
<keyword evidence="3" id="KW-1185">Reference proteome</keyword>
<evidence type="ECO:0000313" key="2">
    <source>
        <dbReference type="EnsemblPlants" id="OMERI07G06530.1"/>
    </source>
</evidence>
<evidence type="ECO:0000313" key="3">
    <source>
        <dbReference type="Proteomes" id="UP000008021"/>
    </source>
</evidence>
<name>A0A0E0E9D1_9ORYZ</name>
<dbReference type="Gramene" id="OMERI07G06530.1">
    <property type="protein sequence ID" value="OMERI07G06530.1"/>
    <property type="gene ID" value="OMERI07G06530"/>
</dbReference>
<reference evidence="2" key="2">
    <citation type="submission" date="2018-05" db="EMBL/GenBank/DDBJ databases">
        <title>OmerRS3 (Oryza meridionalis Reference Sequence Version 3).</title>
        <authorList>
            <person name="Zhang J."/>
            <person name="Kudrna D."/>
            <person name="Lee S."/>
            <person name="Talag J."/>
            <person name="Welchert J."/>
            <person name="Wing R.A."/>
        </authorList>
    </citation>
    <scope>NUCLEOTIDE SEQUENCE [LARGE SCALE GENOMIC DNA]</scope>
    <source>
        <strain evidence="2">cv. OR44</strain>
    </source>
</reference>
<dbReference type="AlphaFoldDB" id="A0A0E0E9D1"/>
<dbReference type="HOGENOM" id="CLU_2501753_0_0_1"/>
<reference evidence="2" key="1">
    <citation type="submission" date="2015-04" db="UniProtKB">
        <authorList>
            <consortium name="EnsemblPlants"/>
        </authorList>
    </citation>
    <scope>IDENTIFICATION</scope>
</reference>
<feature type="region of interest" description="Disordered" evidence="1">
    <location>
        <begin position="52"/>
        <end position="86"/>
    </location>
</feature>
<sequence>MAAERSNETYCASQQNSPPQHTAVRPNSRLHRAVRARILSPLSSRVRRIVAAPRYPSRPTPPSARPPLLSSTGVQGGVENIFGSER</sequence>
<accession>A0A0E0E9D1</accession>